<proteinExistence type="predicted"/>
<dbReference type="Ensembl" id="ENSCCRT00020061242.1">
    <property type="protein sequence ID" value="ENSCCRP00020055609.1"/>
    <property type="gene ID" value="ENSCCRG00020026119.1"/>
</dbReference>
<feature type="domain" description="Zinc finger RING-type eukaryotic" evidence="4">
    <location>
        <begin position="21"/>
        <end position="42"/>
    </location>
</feature>
<keyword evidence="2" id="KW-0863">Zinc-finger</keyword>
<organism evidence="5 6">
    <name type="scientific">Cyprinus carpio</name>
    <name type="common">Common carp</name>
    <dbReference type="NCBI Taxonomy" id="7962"/>
    <lineage>
        <taxon>Eukaryota</taxon>
        <taxon>Metazoa</taxon>
        <taxon>Chordata</taxon>
        <taxon>Craniata</taxon>
        <taxon>Vertebrata</taxon>
        <taxon>Euteleostomi</taxon>
        <taxon>Actinopterygii</taxon>
        <taxon>Neopterygii</taxon>
        <taxon>Teleostei</taxon>
        <taxon>Ostariophysi</taxon>
        <taxon>Cypriniformes</taxon>
        <taxon>Cyprinidae</taxon>
        <taxon>Cyprininae</taxon>
        <taxon>Cyprinus</taxon>
    </lineage>
</organism>
<reference evidence="5" key="1">
    <citation type="submission" date="2025-08" db="UniProtKB">
        <authorList>
            <consortium name="Ensembl"/>
        </authorList>
    </citation>
    <scope>IDENTIFICATION</scope>
</reference>
<evidence type="ECO:0000313" key="6">
    <source>
        <dbReference type="Proteomes" id="UP000694701"/>
    </source>
</evidence>
<keyword evidence="3" id="KW-0862">Zinc</keyword>
<dbReference type="AlphaFoldDB" id="A0A8C2FF97"/>
<keyword evidence="1" id="KW-0479">Metal-binding</keyword>
<dbReference type="Pfam" id="PF13445">
    <property type="entry name" value="zf-RING_UBOX"/>
    <property type="match status" value="1"/>
</dbReference>
<name>A0A8C2FF97_CYPCA</name>
<evidence type="ECO:0000256" key="2">
    <source>
        <dbReference type="ARBA" id="ARBA00022771"/>
    </source>
</evidence>
<sequence length="55" mass="6442">VDLTLKMAENWKNCLEEELICPICLNVFSEPVQLPCKHNFCRMVRCPECNHAYSQ</sequence>
<dbReference type="InterPro" id="IPR013083">
    <property type="entry name" value="Znf_RING/FYVE/PHD"/>
</dbReference>
<evidence type="ECO:0000313" key="5">
    <source>
        <dbReference type="Ensembl" id="ENSCCRP00020055609.1"/>
    </source>
</evidence>
<evidence type="ECO:0000259" key="4">
    <source>
        <dbReference type="Pfam" id="PF13445"/>
    </source>
</evidence>
<dbReference type="GO" id="GO:0008270">
    <property type="term" value="F:zinc ion binding"/>
    <property type="evidence" value="ECO:0007669"/>
    <property type="project" value="UniProtKB-KW"/>
</dbReference>
<evidence type="ECO:0000256" key="3">
    <source>
        <dbReference type="ARBA" id="ARBA00022833"/>
    </source>
</evidence>
<protein>
    <recommendedName>
        <fullName evidence="4">Zinc finger RING-type eukaryotic domain-containing protein</fullName>
    </recommendedName>
</protein>
<accession>A0A8C2FF97</accession>
<evidence type="ECO:0000256" key="1">
    <source>
        <dbReference type="ARBA" id="ARBA00022723"/>
    </source>
</evidence>
<dbReference type="Gene3D" id="3.30.40.10">
    <property type="entry name" value="Zinc/RING finger domain, C3HC4 (zinc finger)"/>
    <property type="match status" value="1"/>
</dbReference>
<dbReference type="InterPro" id="IPR027370">
    <property type="entry name" value="Znf-RING_euk"/>
</dbReference>
<dbReference type="Proteomes" id="UP000694701">
    <property type="component" value="Unplaced"/>
</dbReference>
<dbReference type="SUPFAM" id="SSF57850">
    <property type="entry name" value="RING/U-box"/>
    <property type="match status" value="1"/>
</dbReference>